<keyword evidence="8 11" id="KW-0472">Membrane</keyword>
<dbReference type="Gene3D" id="1.10.287.3510">
    <property type="match status" value="1"/>
</dbReference>
<evidence type="ECO:0000256" key="1">
    <source>
        <dbReference type="ARBA" id="ARBA00004141"/>
    </source>
</evidence>
<geneLocation type="mitochondrion" evidence="12"/>
<comment type="subcellular location">
    <subcellularLocation>
        <location evidence="1">Membrane</location>
        <topology evidence="1">Multi-pass membrane protein</topology>
    </subcellularLocation>
</comment>
<keyword evidence="5" id="KW-1278">Translocase</keyword>
<accession>A0A1Q1MPB2</accession>
<sequence>MMTLMLMMMYLLMYMSGLWVYCSKRKHLLIVMLSLEYMVMISYVLFLYLLGSMDYGMFMSMLYLVFSVCEGVLGLGILVSVVRFYGNDYFQSFVVLRC</sequence>
<dbReference type="GO" id="GO:0016020">
    <property type="term" value="C:membrane"/>
    <property type="evidence" value="ECO:0007669"/>
    <property type="project" value="UniProtKB-SubCell"/>
</dbReference>
<organism evidence="12">
    <name type="scientific">Oecanthus rufescens</name>
    <dbReference type="NCBI Taxonomy" id="1945533"/>
    <lineage>
        <taxon>Eukaryota</taxon>
        <taxon>Metazoa</taxon>
        <taxon>Ecdysozoa</taxon>
        <taxon>Arthropoda</taxon>
        <taxon>Hexapoda</taxon>
        <taxon>Insecta</taxon>
        <taxon>Pterygota</taxon>
        <taxon>Neoptera</taxon>
        <taxon>Polyneoptera</taxon>
        <taxon>Orthoptera</taxon>
        <taxon>Ensifera</taxon>
        <taxon>Gryllidea</taxon>
        <taxon>Grylloidea</taxon>
        <taxon>Gryllidae</taxon>
        <taxon>Oecanthinae</taxon>
        <taxon>Oecanthus</taxon>
    </lineage>
</organism>
<evidence type="ECO:0000313" key="12">
    <source>
        <dbReference type="EMBL" id="AQM39922.1"/>
    </source>
</evidence>
<evidence type="ECO:0000256" key="2">
    <source>
        <dbReference type="ARBA" id="ARBA00010519"/>
    </source>
</evidence>
<proteinExistence type="inferred from homology"/>
<gene>
    <name evidence="12" type="primary">ND4L</name>
</gene>
<dbReference type="AlphaFoldDB" id="A0A1Q1MPB2"/>
<evidence type="ECO:0000256" key="4">
    <source>
        <dbReference type="ARBA" id="ARBA00022692"/>
    </source>
</evidence>
<evidence type="ECO:0000256" key="7">
    <source>
        <dbReference type="ARBA" id="ARBA00023027"/>
    </source>
</evidence>
<name>A0A1Q1MPB2_9ORTH</name>
<reference evidence="12" key="1">
    <citation type="submission" date="2016-04" db="EMBL/GenBank/DDBJ databases">
        <title>Towards a higher-level phylogeny of ensiferan insects inferred from mitochondrial genome sequences.</title>
        <authorList>
            <person name="Zhou Z.J."/>
        </authorList>
    </citation>
    <scope>NUCLEOTIDE SEQUENCE</scope>
</reference>
<feature type="transmembrane region" description="Helical" evidence="11">
    <location>
        <begin position="29"/>
        <end position="50"/>
    </location>
</feature>
<comment type="similarity">
    <text evidence="2">Belongs to the complex I subunit 4L family.</text>
</comment>
<dbReference type="GO" id="GO:0008137">
    <property type="term" value="F:NADH dehydrogenase (ubiquinone) activity"/>
    <property type="evidence" value="ECO:0007669"/>
    <property type="project" value="UniProtKB-EC"/>
</dbReference>
<dbReference type="EMBL" id="KX057720">
    <property type="protein sequence ID" value="AQM39922.1"/>
    <property type="molecule type" value="Genomic_DNA"/>
</dbReference>
<protein>
    <recommendedName>
        <fullName evidence="3">NADH-ubiquinone oxidoreductase chain 4L</fullName>
    </recommendedName>
    <alternativeName>
        <fullName evidence="9">NADH dehydrogenase subunit 4L</fullName>
    </alternativeName>
</protein>
<keyword evidence="7" id="KW-0520">NAD</keyword>
<dbReference type="InterPro" id="IPR039428">
    <property type="entry name" value="NUOK/Mnh_C1-like"/>
</dbReference>
<feature type="transmembrane region" description="Helical" evidence="11">
    <location>
        <begin position="62"/>
        <end position="82"/>
    </location>
</feature>
<evidence type="ECO:0000256" key="10">
    <source>
        <dbReference type="ARBA" id="ARBA00049551"/>
    </source>
</evidence>
<evidence type="ECO:0000256" key="3">
    <source>
        <dbReference type="ARBA" id="ARBA00016612"/>
    </source>
</evidence>
<comment type="catalytic activity">
    <reaction evidence="10">
        <text>a ubiquinone + NADH + 5 H(+)(in) = a ubiquinol + NAD(+) + 4 H(+)(out)</text>
        <dbReference type="Rhea" id="RHEA:29091"/>
        <dbReference type="Rhea" id="RHEA-COMP:9565"/>
        <dbReference type="Rhea" id="RHEA-COMP:9566"/>
        <dbReference type="ChEBI" id="CHEBI:15378"/>
        <dbReference type="ChEBI" id="CHEBI:16389"/>
        <dbReference type="ChEBI" id="CHEBI:17976"/>
        <dbReference type="ChEBI" id="CHEBI:57540"/>
        <dbReference type="ChEBI" id="CHEBI:57945"/>
        <dbReference type="EC" id="7.1.1.2"/>
    </reaction>
</comment>
<evidence type="ECO:0000256" key="9">
    <source>
        <dbReference type="ARBA" id="ARBA00031586"/>
    </source>
</evidence>
<keyword evidence="12" id="KW-0496">Mitochondrion</keyword>
<evidence type="ECO:0000256" key="5">
    <source>
        <dbReference type="ARBA" id="ARBA00022967"/>
    </source>
</evidence>
<evidence type="ECO:0000256" key="11">
    <source>
        <dbReference type="SAM" id="Phobius"/>
    </source>
</evidence>
<keyword evidence="4 11" id="KW-0812">Transmembrane</keyword>
<evidence type="ECO:0000256" key="8">
    <source>
        <dbReference type="ARBA" id="ARBA00023136"/>
    </source>
</evidence>
<feature type="transmembrane region" description="Helical" evidence="11">
    <location>
        <begin position="6"/>
        <end position="22"/>
    </location>
</feature>
<evidence type="ECO:0000256" key="6">
    <source>
        <dbReference type="ARBA" id="ARBA00022989"/>
    </source>
</evidence>
<keyword evidence="6 11" id="KW-1133">Transmembrane helix</keyword>
<dbReference type="Pfam" id="PF00420">
    <property type="entry name" value="Oxidored_q2"/>
    <property type="match status" value="1"/>
</dbReference>